<keyword evidence="3 13" id="KW-0813">Transport</keyword>
<evidence type="ECO:0000256" key="7">
    <source>
        <dbReference type="ARBA" id="ARBA00022792"/>
    </source>
</evidence>
<dbReference type="GO" id="GO:0055085">
    <property type="term" value="P:transmembrane transport"/>
    <property type="evidence" value="ECO:0007669"/>
    <property type="project" value="InterPro"/>
</dbReference>
<dbReference type="GeneID" id="6996198"/>
<accession>B6AER8</accession>
<evidence type="ECO:0000256" key="8">
    <source>
        <dbReference type="ARBA" id="ARBA00022837"/>
    </source>
</evidence>
<evidence type="ECO:0000313" key="15">
    <source>
        <dbReference type="Proteomes" id="UP000001460"/>
    </source>
</evidence>
<dbReference type="AlphaFoldDB" id="B6AER8"/>
<feature type="repeat" description="Solcar" evidence="12">
    <location>
        <begin position="189"/>
        <end position="274"/>
    </location>
</feature>
<dbReference type="InterPro" id="IPR023395">
    <property type="entry name" value="MCP_dom_sf"/>
</dbReference>
<keyword evidence="6" id="KW-0677">Repeat</keyword>
<dbReference type="OrthoDB" id="270584at2759"/>
<evidence type="ECO:0000256" key="13">
    <source>
        <dbReference type="RuleBase" id="RU000488"/>
    </source>
</evidence>
<protein>
    <submittedName>
        <fullName evidence="14">Carrier protein, putative</fullName>
    </submittedName>
</protein>
<dbReference type="Gene3D" id="1.50.40.10">
    <property type="entry name" value="Mitochondrial carrier domain"/>
    <property type="match status" value="1"/>
</dbReference>
<evidence type="ECO:0000256" key="11">
    <source>
        <dbReference type="ARBA" id="ARBA00023136"/>
    </source>
</evidence>
<dbReference type="GO" id="GO:0005743">
    <property type="term" value="C:mitochondrial inner membrane"/>
    <property type="evidence" value="ECO:0007669"/>
    <property type="project" value="UniProtKB-SubCell"/>
</dbReference>
<keyword evidence="4 12" id="KW-0812">Transmembrane</keyword>
<name>B6AER8_CRYMR</name>
<dbReference type="SUPFAM" id="SSF103506">
    <property type="entry name" value="Mitochondrial carrier"/>
    <property type="match status" value="1"/>
</dbReference>
<reference evidence="14" key="1">
    <citation type="submission" date="2008-06" db="EMBL/GenBank/DDBJ databases">
        <authorList>
            <person name="Lorenzi H."/>
            <person name="Inman J."/>
            <person name="Miller J."/>
            <person name="Schobel S."/>
            <person name="Amedeo P."/>
            <person name="Caler E.V."/>
            <person name="da Silva J."/>
        </authorList>
    </citation>
    <scope>NUCLEOTIDE SEQUENCE [LARGE SCALE GENOMIC DNA]</scope>
    <source>
        <strain evidence="14">RN66</strain>
    </source>
</reference>
<gene>
    <name evidence="14" type="ORF">CMU_013600</name>
</gene>
<keyword evidence="9" id="KW-1133">Transmembrane helix</keyword>
<dbReference type="PROSITE" id="PS50920">
    <property type="entry name" value="SOLCAR"/>
    <property type="match status" value="3"/>
</dbReference>
<comment type="subcellular location">
    <subcellularLocation>
        <location evidence="1">Mitochondrion inner membrane</location>
        <topology evidence="1">Multi-pass membrane protein</topology>
    </subcellularLocation>
</comment>
<keyword evidence="8" id="KW-0106">Calcium</keyword>
<keyword evidence="5" id="KW-0479">Metal-binding</keyword>
<evidence type="ECO:0000256" key="9">
    <source>
        <dbReference type="ARBA" id="ARBA00022989"/>
    </source>
</evidence>
<comment type="similarity">
    <text evidence="2 13">Belongs to the mitochondrial carrier (TC 2.A.29) family.</text>
</comment>
<dbReference type="Proteomes" id="UP000001460">
    <property type="component" value="Unassembled WGS sequence"/>
</dbReference>
<dbReference type="EMBL" id="DS989730">
    <property type="protein sequence ID" value="EEA06685.1"/>
    <property type="molecule type" value="Genomic_DNA"/>
</dbReference>
<evidence type="ECO:0000256" key="12">
    <source>
        <dbReference type="PROSITE-ProRule" id="PRU00282"/>
    </source>
</evidence>
<proteinExistence type="inferred from homology"/>
<evidence type="ECO:0000256" key="5">
    <source>
        <dbReference type="ARBA" id="ARBA00022723"/>
    </source>
</evidence>
<feature type="repeat" description="Solcar" evidence="12">
    <location>
        <begin position="284"/>
        <end position="373"/>
    </location>
</feature>
<dbReference type="Pfam" id="PF00153">
    <property type="entry name" value="Mito_carr"/>
    <property type="match status" value="3"/>
</dbReference>
<dbReference type="STRING" id="441375.B6AER8"/>
<keyword evidence="15" id="KW-1185">Reference proteome</keyword>
<dbReference type="RefSeq" id="XP_002141034.1">
    <property type="nucleotide sequence ID" value="XM_002140998.1"/>
</dbReference>
<evidence type="ECO:0000256" key="1">
    <source>
        <dbReference type="ARBA" id="ARBA00004448"/>
    </source>
</evidence>
<dbReference type="InterPro" id="IPR018108">
    <property type="entry name" value="MCP_transmembrane"/>
</dbReference>
<dbReference type="InterPro" id="IPR002067">
    <property type="entry name" value="MCP"/>
</dbReference>
<evidence type="ECO:0000313" key="14">
    <source>
        <dbReference type="EMBL" id="EEA06685.1"/>
    </source>
</evidence>
<evidence type="ECO:0000256" key="2">
    <source>
        <dbReference type="ARBA" id="ARBA00006375"/>
    </source>
</evidence>
<keyword evidence="10" id="KW-0496">Mitochondrion</keyword>
<dbReference type="FunFam" id="1.50.40.10:FF:000016">
    <property type="entry name" value="Solute carrier family 25 member 23"/>
    <property type="match status" value="1"/>
</dbReference>
<feature type="repeat" description="Solcar" evidence="12">
    <location>
        <begin position="71"/>
        <end position="154"/>
    </location>
</feature>
<evidence type="ECO:0000256" key="6">
    <source>
        <dbReference type="ARBA" id="ARBA00022737"/>
    </source>
</evidence>
<evidence type="ECO:0000256" key="3">
    <source>
        <dbReference type="ARBA" id="ARBA00022448"/>
    </source>
</evidence>
<evidence type="ECO:0000256" key="4">
    <source>
        <dbReference type="ARBA" id="ARBA00022692"/>
    </source>
</evidence>
<dbReference type="OMA" id="ANYCAYD"/>
<sequence>MSPCDANVAFGNEIPLSVISNTDNIQSLSTKSIIAYNAGSQQFQLERLIKSYYKVTLDLIDLERLRRYIGNAAAIHFISGGLAGIVSRTVTAPLDRIKVVMQIAKRNLRIRDVVTLIHMDGGISGFFRGNGVNCLKVAPELGLKFYIYEYYKSLLKYTRMKYLDKEKNLRKPGYSLNSDLTLKHSVSNNYMYERIIAGGFAGATAQLIIYPLEVVKTRMAVSKVSHYTGIFNCALQTFNTCGLRAFYRGAIPAIVGVFPYSGIDLACFETLKSLHSKYKHEVEPSLLELLSFGAISSTLGQIVSYPIALIRTRMQVDGMNGKPRIYTSIFGSLRHVIRTEGPSAVYKGIRPNLIRAVPAISISWVVYESTKNYLTTKVAINPIKL</sequence>
<evidence type="ECO:0000256" key="10">
    <source>
        <dbReference type="ARBA" id="ARBA00023128"/>
    </source>
</evidence>
<dbReference type="PANTHER" id="PTHR24089">
    <property type="entry name" value="SOLUTE CARRIER FAMILY 25"/>
    <property type="match status" value="1"/>
</dbReference>
<keyword evidence="7" id="KW-0999">Mitochondrion inner membrane</keyword>
<dbReference type="VEuPathDB" id="CryptoDB:CMU_013600"/>
<dbReference type="eggNOG" id="KOG0036">
    <property type="taxonomic scope" value="Eukaryota"/>
</dbReference>
<dbReference type="GO" id="GO:0046872">
    <property type="term" value="F:metal ion binding"/>
    <property type="evidence" value="ECO:0007669"/>
    <property type="project" value="UniProtKB-KW"/>
</dbReference>
<dbReference type="PRINTS" id="PR00926">
    <property type="entry name" value="MITOCARRIER"/>
</dbReference>
<keyword evidence="11 12" id="KW-0472">Membrane</keyword>
<organism evidence="14 15">
    <name type="scientific">Cryptosporidium muris (strain RN66)</name>
    <dbReference type="NCBI Taxonomy" id="441375"/>
    <lineage>
        <taxon>Eukaryota</taxon>
        <taxon>Sar</taxon>
        <taxon>Alveolata</taxon>
        <taxon>Apicomplexa</taxon>
        <taxon>Conoidasida</taxon>
        <taxon>Coccidia</taxon>
        <taxon>Eucoccidiorida</taxon>
        <taxon>Eimeriorina</taxon>
        <taxon>Cryptosporidiidae</taxon>
        <taxon>Cryptosporidium</taxon>
    </lineage>
</organism>